<dbReference type="InterPro" id="IPR011049">
    <property type="entry name" value="Serralysin-like_metalloprot_C"/>
</dbReference>
<feature type="domain" description="Cadherin" evidence="12">
    <location>
        <begin position="5648"/>
        <end position="5748"/>
    </location>
</feature>
<dbReference type="InterPro" id="IPR023828">
    <property type="entry name" value="Peptidase_S8_Ser-AS"/>
</dbReference>
<dbReference type="InterPro" id="IPR003644">
    <property type="entry name" value="Calx_beta"/>
</dbReference>
<feature type="domain" description="Cadherin" evidence="12">
    <location>
        <begin position="4503"/>
        <end position="4601"/>
    </location>
</feature>
<dbReference type="InterPro" id="IPR006644">
    <property type="entry name" value="Cadg"/>
</dbReference>
<evidence type="ECO:0000256" key="7">
    <source>
        <dbReference type="ARBA" id="ARBA00022825"/>
    </source>
</evidence>
<feature type="domain" description="Cadherin" evidence="12">
    <location>
        <begin position="5438"/>
        <end position="5536"/>
    </location>
</feature>
<dbReference type="EMBL" id="CP011304">
    <property type="protein sequence ID" value="AKE63138.1"/>
    <property type="molecule type" value="Genomic_DNA"/>
</dbReference>
<dbReference type="GO" id="GO:0006508">
    <property type="term" value="P:proteolysis"/>
    <property type="evidence" value="ECO:0007669"/>
    <property type="project" value="UniProtKB-KW"/>
</dbReference>
<dbReference type="SUPFAM" id="SSF52743">
    <property type="entry name" value="Subtilisin-like"/>
    <property type="match status" value="1"/>
</dbReference>
<feature type="active site" description="Charge relay system" evidence="10">
    <location>
        <position position="4082"/>
    </location>
</feature>
<keyword evidence="8" id="KW-0106">Calcium</keyword>
<dbReference type="CDD" id="cd11304">
    <property type="entry name" value="Cadherin_repeat"/>
    <property type="match status" value="11"/>
</dbReference>
<gene>
    <name evidence="13" type="ORF">MYAER_0778</name>
</gene>
<dbReference type="InterPro" id="IPR022398">
    <property type="entry name" value="Peptidase_S8_His-AS"/>
</dbReference>
<feature type="active site" description="Charge relay system" evidence="10">
    <location>
        <position position="4261"/>
    </location>
</feature>
<evidence type="ECO:0000256" key="11">
    <source>
        <dbReference type="SAM" id="MobiDB-lite"/>
    </source>
</evidence>
<dbReference type="RefSeq" id="WP_046661019.1">
    <property type="nucleotide sequence ID" value="NZ_CP011304.1"/>
</dbReference>
<dbReference type="GO" id="GO:0004035">
    <property type="term" value="F:alkaline phosphatase activity"/>
    <property type="evidence" value="ECO:0007669"/>
    <property type="project" value="UniProtKB-EC"/>
</dbReference>
<dbReference type="InterPro" id="IPR023827">
    <property type="entry name" value="Peptidase_S8_Asp-AS"/>
</dbReference>
<protein>
    <submittedName>
        <fullName evidence="13">Alkaline phosphatase</fullName>
        <ecNumber evidence="13">3.1.3.1</ecNumber>
    </submittedName>
</protein>
<feature type="region of interest" description="Disordered" evidence="11">
    <location>
        <begin position="4339"/>
        <end position="4358"/>
    </location>
</feature>
<evidence type="ECO:0000256" key="3">
    <source>
        <dbReference type="ARBA" id="ARBA00022670"/>
    </source>
</evidence>
<dbReference type="InterPro" id="IPR025193">
    <property type="entry name" value="DUF4114"/>
</dbReference>
<feature type="domain" description="Cadherin" evidence="12">
    <location>
        <begin position="4398"/>
        <end position="4496"/>
    </location>
</feature>
<feature type="domain" description="Cadherin" evidence="12">
    <location>
        <begin position="5228"/>
        <end position="5326"/>
    </location>
</feature>
<evidence type="ECO:0000256" key="4">
    <source>
        <dbReference type="ARBA" id="ARBA00022729"/>
    </source>
</evidence>
<dbReference type="InterPro" id="IPR038081">
    <property type="entry name" value="CalX-like_sf"/>
</dbReference>
<feature type="domain" description="Cadherin" evidence="12">
    <location>
        <begin position="5128"/>
        <end position="5237"/>
    </location>
</feature>
<comment type="similarity">
    <text evidence="2 10">Belongs to the peptidase S8 family.</text>
</comment>
<keyword evidence="4" id="KW-0732">Signal</keyword>
<dbReference type="PROSITE" id="PS50268">
    <property type="entry name" value="CADHERIN_2"/>
    <property type="match status" value="12"/>
</dbReference>
<keyword evidence="7 10" id="KW-0720">Serine protease</keyword>
<evidence type="ECO:0000256" key="1">
    <source>
        <dbReference type="ARBA" id="ARBA00004370"/>
    </source>
</evidence>
<dbReference type="Gene3D" id="3.40.50.200">
    <property type="entry name" value="Peptidase S8/S53 domain"/>
    <property type="match status" value="1"/>
</dbReference>
<dbReference type="PROSITE" id="PS00137">
    <property type="entry name" value="SUBTILASE_HIS"/>
    <property type="match status" value="1"/>
</dbReference>
<keyword evidence="3 10" id="KW-0645">Protease</keyword>
<sequence>MERSNGNWQVGGLYGGAGNDTLDGGDGDDYLDPGEGIDSVIGGAGNDQVLLNYSSDTNSLTINYTDANNGTVSNGETIKEIESFNLYLGSGNDTVNLSAATGVIYAEGGLGNDNITGGKAYDNLHGGEGNDTLDGGDGRDGLYGEEGDDYLQGGTDNDNPDYWNGNWQVGGLYGGAGNDTLDGGDGDDYLDPGEGIDSVIGGAGNDQVLLNYSSDTNSLTINYTDANNGTVSNGETIKEIESFNLYLGSGNDTVNLSAATGVIYAEGGLGNDNITGGKAYDNLHGEAGNDTLDPGLGSDYADGGTETDTLKVDYFSLSTNITSTVPNNGGGTISTTGNSVNYVNIEKFDITTGSGNDNLIGGNLDDTLKGGAGDDILNGGTGVDILQGGVGDDSYIIDELGDTINENASEGKDLIQASVSYSIETIANVENITLTGTNNLSATGNSLNNTLTGNSGNNTLTGNAGNDTLEGGAGNDSLNGGDGNDRLIGVNSTAATPGVGEIDTLEGGTGADRFILGDATKAYYDDGNTSANGTADYALIKNFNINEDKIQLSGAKSNYILANSPITGVSGTGIFLDKPVTEPDELIAVVEGVTGLDINGNAFGSILTLLNDNFNSERGGSGTLNYTDLINWSITNGSVDLIGNGYIDLQPGNGLYLDLDGSTRNAARLESKQTFNFNSGELVTLQFSLANNGSATNSATVSLGNLFSEIFSLTGSPPFTTFTRSFQINNSSSGKLIFDHAGGDNLGLLLDNVILTSETGNAQSPGTLSFNTATYSVNENGTANIIINRTGGSDGTVSATITYIGGTATAPSDYTNTPITVNFADGENSKTVTIPIVNDSNFEPNETVNLALTNPTNGATIGTQATANLTIIDNDSPIPGVLAFDRSTYTINEDGTPVIAVEVVRTGGSDLEVSVTLTPSNGTAIAADDYTNTPITVTFADKETSKTVTIPINNDTVYEPTETVNLTLSNPTNGATLGTQQTAVLNIIDNDAVPGVLAFSQANYSINEDGTTVIAVTVNRTNGSDESVSATISLSDGTATRPEDYTNTSVTVNFANGETSKTVTIPVVNDGVFEPNETINLTLINPTNGATIGTQNTATLTIIDNDTLPGIIGFSGANFTVNEDGTPITQVTLTRTGGSNGEVSVTLTPDGGTATAGSDYNNTPITVTFANGETSKTVTIPINNDTVYEPTETVNLTLSSPTGGATLGTQTTAVLNIIDNDAVAGVLSFSNATYNINENGTPVTQVTINRTGGSDGAVSATVTLSNGTATAGSDYVANPITVNFANGETSKTVTIPIINDTVLENTETINLTLTNLTGGATINDAQKSAIVNILDDDFKPTLTVNINPQQVNEGNTIQGTVTRNTDTTQPLTVTLVNSENSQITVPTTVTIPVGATSANFNITAVDDTLIELPKNYTIIASAAGFVSSSNTVAVTDNDGVNLTLTISGGISENGGKILATVTRNIVTNTPLEVQLSSSDTTEATTPQTVIIPANQASVTFEIQGVDDTILDGNQLVIITAKPTYTGTNLAIDAGQATANLNVTDNESPSLTLTLDKNIISETGTATATITRNTATTEALTVTLTSGDTTEATVPNTVTIPVGQTSATFIVTGVNDGVNDGIQSVTLTATANGFNSGVKTIEVSDIDVPDLQITNLAPTTNPIYTGKQSYLTYKVENKGLAPASGTWTDKVYLSTDNKLDSSDSLITETTFTPNIPFNSFYERNIPFFAPRNAGQYYLIATTDANNTVNEGTGLGEQNNTVITPITVIPAYKATVYTDTVIGTNGQAVTLRGSAVNNADNSPVPFEFVTIRIENNGTIRELSAFTDGNGNFVKSFNPLPTEGGQYNINAYFPNNPTEDTAPEDSFKLLGMKFNTSQVTNKVIANTPFTGTVTLENITNMGITGITATVDSVVPGWNVQVNTPQNLAGSGNNTLSYTITAPNDSYITQDTFNIKLTSTEGATAVLPVNVNLERIVPRLVASTNLVSGGMLRGNQTVVEFQVTNEGGGIAQNIEVELPNEPWLKLASPATISALKPGESTKVTLLLTPDANLPLTEYFGNFFLDAEGNDGDLSVNYNFRAISEAKGNIRINTVNELFYFAEGSPKLAGATVTLRDYFTNEVIATAVTDNTGLINLSNINEGYYNLEIKADRHDTFRQIIQLDAGETENINAFLSRNTVQYNWTVTPTEIEDKYNITVESVFETDVPIPTVVIDPPLIDLEGLDVVGQVMQVDMTLTNHGLIAANDLKFSFSDHPFYKIEPLINNIESLGAKSSLTVPVRITRIADENTVLNSSSQLSLQSSGDLVTLSSGGGCGISGSVGYSYSCGGQDVGKSAGIGFNNVAGSGGSCGGPWNPQGGGSGGAGGSSSSSSVATSSGDCNPCLENWKKILLGCGLAIRTCVTKANPIFACLAYVGSCIYDHESAKGIVNCITGWIGCIPGAGGALCVYKINFCLIDILTCGEFGSPVHNLSTDNLHIANSQVSIIGEISKYKNRIDKIINFYTAFFGDDIWLQGENEESINNWLTSFLDKIGESSEDSLKISVAERNSLLNIQLPDKVTRTDVDKFIERWNRSIDYWNNGIFNLADVPNGQSNNFIAIDVLGNAANAVNQAVEQSQAEGFSNMLEGAEFYVEELGNILGISNTIGITNSSINESATNNNELVIAPLANGIGSVCAQVRITIDQEAVMTRSAFLGTLEIDNGNPTNLTNLSITLQITDQNGNIVNNLFGITNPTLKNITAVDGTGILIGDDPNTPQNEGLGSAEWTFIPTNLAAPQTATTYNIGGTLSYTENGQVINVPLLSTGITVLPQAELYLDYFQSRNVYGDDPFTDATEVSVPFDLAVLVQNKGYGDAKNLNITSSQPKIIENEKGLLIDFNIIGSQLNGQDVNPSLKVNFGDIKAGETAVANWLLKSTLQGKFIEYKATFEHINGLGNKELSLIKEVKIHELISKVKADSDNLPDFLVNDVFDAKFYPDTLYFSNGTTAPVTAIDTATVDAPVTIFDLEAQIISPPYQGGLGGIEPPQGWNYIRLEDPANGQFQIKQLLRSDGTAIALDNIWRTDRTFPATGRPKYENILHFLDKDSTGSYTITYDSNDSASPQVREIIDVSPNPRNIPVNNLTVVFSEPIRANSFDYQDLTLTLDNGANLITNGVTISQIDPITFQINNLTGITGNIGQYQLSVNATGIQDLAGNAGAGIVNENWTFTGDKPGIDSITGFNSTLINTAVDTFDVTFTEAIIPNSFDYTDITLRRNNGASLVNNTVTITQIDATTFRVSNFAQFTNIEGDYQLLVTANGVQDTDNNNGVGGKGFNWVLDNTIPTLTSITNVTSPRNTAVSSLEISFSEAIKPDTLDINDLTLTRDGSVNLITNSVTLEKRNETTYTIKGLSGLQTDNGIYTLTVNGTGIKDTAGNSVSNSLSQNWTLDRILPSIPTNIQVSATPTSQLQTTSLGILNQFGQFRVNSQNITITGNLAESNLKVYIKDLTTNQDLGQATVTGTQFTGNIQLPSPGAKDIEIRVEDTAGNTTNTTLSLFADITQPVLTQFINVPPSTANPINSIDVQFSETINLNTFDKSDITLTRNGVTLTLPNTVTVEYLSDTTYRINGLGDLTNTPGIYSLQVDATTIQDNAGNSGDAAKTTSFTITPPPTPGVTLTQTGGNTTVTEGGNTDTYSLVLKTQPTADVTITLTSNNQITLNSTSLTFTTTNWNTPQNVTITAVDDTLTEGNHTATITHNVSSTDTNYNGLTLPNVNVNIQDNDAEIKGNIWNDIDGNAVNNNEPSLSGWTVYLDANNNGQLDTGETTTQTDVNGNYTFNNLRPRTYTVAQIVQEGWQQTYPILNITTTASEVALAIPTLDFITASESSLINFNRANYLVQEDGTPVTEFWLTRTGDVSNSVTVTLNLLDSTAKGCSCAASSVNNDFNNVSFTLTFAENETNKLITVQNAILGNPNAIKIRNDSKVEGNETFTIKLTNPTGGAVIGEQGTATVTILDDESPSSVTPLLESTGTTLAATGDAQALSLISLDQLWQDSRFLDFKGKNYSTVIIDTGIDLNHPFFGPDANNDGIADKIIYQYDFADNDTDASDKNNHGSHVASIVSSVAPDANLIVLKVFKDSGSGSFADLEKALQWINAKANTYNIASVNLSIGDSQNWTTATGRYGIGDELAAIANQNVIISAAAGNSFYQFNSTQGLAYPASDPNVVAVGAVWSGNFGDSKSFSGGAIDYRTSADQIASFSQRDDLFGEVFAPGILISGASATGGTVTMGGTSQAVPFVTGLATLAQEMAQEILGRWLSVSEFRYLLDTTGDLIVDGDNENDNVVNTGLSFPRIDALKFAEGLLSLNGITPDPNAGSSGSNTGGNSATSPNTVSLVHTVNLAAGQVATGIDFGNETVNVGPTDLALSATTVNENVAPNTVIGTFSSTDPDTGNTFTYSLIAGTGDTDNTAFSIVGNQLQINNSPDFETKNSYSIRVKTTDQGGLSFEKTLTITVNDVNENPSNQAPTDLALSATTVDENVPVNTVIGTFSSTDPDTGNTFTYSLIAGTGDTDNTAFSIVGNQLQINNSPDFETKNSYSIRVKTTDQGGLSFEKTLTITVNDVNENPSNQAPTDLALSATTVDENVPVNTVIGTFSSTDPDTGNSFTYSLIAGTGDTDNSAFSIVGNQLQINNSPDFETKNSYSIRVKTTDQGGLSFEKTLTITVNDVNENPSNQAPTDLALSATTVDENVPVNTVIGTFSSTDPDTGNSFTYSLIAGTGDTDNSAFSIVGNQLQINNSPDFETKNSYSIRVKTTDQGGLSFEKTLTITVNDVNENPSNQAPTDLALSATTVDENVPVNTVIGTFSTTDPDTGNSFTYSLIAGTGDTDNTAFSIVGNQLQINNSPDFETKNSYSIRVKTTDQGGLSFEKTLTITVNDVNENPSNQAPTDLALSATTVDENVPVNTVIGTFSTTDPDTGNSFTYSLIAGTGDTDNTAFSIVGNQLQINNSPDFETKNSYSIRVKTTDQGGLSFEKTLTITVNDVNETPTDLLLSATTVNENVAPNTVIGTFSSTDPDTGNSFTYSLIAGTGDTDNSAFSIVGNQLQINNSPDFETKNSYSIRVKTTDQGGLSFEKTLTITVNDVNENPSNQAPTDLALSATTVDENVPVNTVIGTFSSTDPDTGNSFTYSLIAGTGDTDNTAFSIVGNQLQINNSPDFETKNSYSIRVKTTDQGGLSVEKTLTITVNDVNETPTDLLLSATTVNENVAPNTVIGTFSSTDPDTGNSFTYSLIAGTGDTDNSAFSIVGNQLQINNSPDFETKNSYSIRVKTTDQGGLSFEKTLTITVNDVNENPSNQAPTDLALSATTVDENVPVNTVIGTFSSTDPDTGNNFTYSLIAGTGDTDNSAFSIVGNQLQINNSPDFETKNSYSIRVKTTDQGGLSFEKTLTITVNDVNETPGNQAPTNLALSATTVNENVPVNTVIGTFSSTDPDTGNNFTYSLIAGTGDTDNTAFSIVGNQLQINNSPDFETKNSYSIRVKTTDQGGLSFEKTLTITVNDVNETPGNQAPTALIFQNAVTELAENVDVTPEFKVADLLIEDDGLGTNNLFLTGRDRERFLIQNSALFYVGFTPNFEAQNSYEVTVNVDDTTVGVTPDLTQTLTLNITDVNEAPTALILANSTNTIAENTDTSQGVKVADIQISDDALGTNSLSLLGSDQSSFQIRGRELFFIGKADFEAQSLYNLTVAVTDTTLNPAPNATPDATVNFTLEITNLPDQDVNPQALEFKNTGNGQVSLVFNFSNLPSSIQVTAIEEGLQQTGAFFNNVVGLYPVADDNGAVFDSLDLDGDGNVTELIQPGQAGYARSALSQAVNNFILRASGEGANQSTTAAEFNEGDVLLEGGRRYAPFVIANGGNLGESLQGSIQAFLTKNPDNVAATLENYMSHEVAYFSFGSANPDGAEHLRSRGNNIFGFEDLPGNLPNISDNDFNDGILAFNFIA</sequence>
<organism evidence="13 14">
    <name type="scientific">Microcystis aeruginosa NIES-2549</name>
    <dbReference type="NCBI Taxonomy" id="1641812"/>
    <lineage>
        <taxon>Bacteria</taxon>
        <taxon>Bacillati</taxon>
        <taxon>Cyanobacteriota</taxon>
        <taxon>Cyanophyceae</taxon>
        <taxon>Oscillatoriophycideae</taxon>
        <taxon>Chroococcales</taxon>
        <taxon>Microcystaceae</taxon>
        <taxon>Microcystis</taxon>
    </lineage>
</organism>
<dbReference type="PANTHER" id="PTHR24027">
    <property type="entry name" value="CADHERIN-23"/>
    <property type="match status" value="1"/>
</dbReference>
<evidence type="ECO:0000256" key="6">
    <source>
        <dbReference type="ARBA" id="ARBA00022801"/>
    </source>
</evidence>
<keyword evidence="9" id="KW-0472">Membrane</keyword>
<dbReference type="PATRIC" id="fig|1641812.3.peg.806"/>
<evidence type="ECO:0000256" key="5">
    <source>
        <dbReference type="ARBA" id="ARBA00022737"/>
    </source>
</evidence>
<dbReference type="Gene3D" id="2.150.10.10">
    <property type="entry name" value="Serralysin-like metalloprotease, C-terminal"/>
    <property type="match status" value="3"/>
</dbReference>
<dbReference type="Pfam" id="PF00353">
    <property type="entry name" value="HemolysinCabind"/>
    <property type="match status" value="6"/>
</dbReference>
<dbReference type="PROSITE" id="PS51892">
    <property type="entry name" value="SUBTILASE"/>
    <property type="match status" value="1"/>
</dbReference>
<evidence type="ECO:0000259" key="12">
    <source>
        <dbReference type="PROSITE" id="PS50268"/>
    </source>
</evidence>
<name>A0A0F6RK32_MICAE</name>
<evidence type="ECO:0000256" key="9">
    <source>
        <dbReference type="ARBA" id="ARBA00023136"/>
    </source>
</evidence>
<dbReference type="InterPro" id="IPR039808">
    <property type="entry name" value="Cadherin"/>
</dbReference>
<dbReference type="PROSITE" id="PS00136">
    <property type="entry name" value="SUBTILASE_ASP"/>
    <property type="match status" value="1"/>
</dbReference>
<dbReference type="PROSITE" id="PS00330">
    <property type="entry name" value="HEMOLYSIN_CALCIUM"/>
    <property type="match status" value="5"/>
</dbReference>
<keyword evidence="5" id="KW-0677">Repeat</keyword>
<dbReference type="PRINTS" id="PR00313">
    <property type="entry name" value="CABNDNGRPT"/>
</dbReference>
<dbReference type="SUPFAM" id="SSF49313">
    <property type="entry name" value="Cadherin-like"/>
    <property type="match status" value="11"/>
</dbReference>
<feature type="region of interest" description="Disordered" evidence="11">
    <location>
        <begin position="3626"/>
        <end position="3659"/>
    </location>
</feature>
<dbReference type="SUPFAM" id="SSF51120">
    <property type="entry name" value="beta-Roll"/>
    <property type="match status" value="5"/>
</dbReference>
<dbReference type="InterPro" id="IPR002126">
    <property type="entry name" value="Cadherin-like_dom"/>
</dbReference>
<dbReference type="InterPro" id="IPR014755">
    <property type="entry name" value="Cu-Rt/internalin_Ig-like"/>
</dbReference>
<dbReference type="Gene3D" id="2.60.40.60">
    <property type="entry name" value="Cadherins"/>
    <property type="match status" value="11"/>
</dbReference>
<dbReference type="InterPro" id="IPR036852">
    <property type="entry name" value="Peptidase_S8/S53_dom_sf"/>
</dbReference>
<dbReference type="SMART" id="SM00736">
    <property type="entry name" value="CADG"/>
    <property type="match status" value="11"/>
</dbReference>
<dbReference type="InterPro" id="IPR032812">
    <property type="entry name" value="SbsA_Ig"/>
</dbReference>
<dbReference type="Pfam" id="PF03160">
    <property type="entry name" value="Calx-beta"/>
    <property type="match status" value="6"/>
</dbReference>
<evidence type="ECO:0000313" key="13">
    <source>
        <dbReference type="EMBL" id="AKE63138.1"/>
    </source>
</evidence>
<dbReference type="Pfam" id="PF13448">
    <property type="entry name" value="DUF4114"/>
    <property type="match status" value="1"/>
</dbReference>
<dbReference type="SUPFAM" id="SSF141072">
    <property type="entry name" value="CalX-like"/>
    <property type="match status" value="8"/>
</dbReference>
<evidence type="ECO:0000256" key="10">
    <source>
        <dbReference type="PROSITE-ProRule" id="PRU01240"/>
    </source>
</evidence>
<dbReference type="InterPro" id="IPR015919">
    <property type="entry name" value="Cadherin-like_sf"/>
</dbReference>
<keyword evidence="6 10" id="KW-0378">Hydrolase</keyword>
<feature type="domain" description="Cadherin" evidence="12">
    <location>
        <begin position="5023"/>
        <end position="5121"/>
    </location>
</feature>
<dbReference type="InterPro" id="IPR015500">
    <property type="entry name" value="Peptidase_S8_subtilisin-rel"/>
</dbReference>
<dbReference type="GO" id="GO:0004252">
    <property type="term" value="F:serine-type endopeptidase activity"/>
    <property type="evidence" value="ECO:0007669"/>
    <property type="project" value="UniProtKB-UniRule"/>
</dbReference>
<feature type="region of interest" description="Disordered" evidence="11">
    <location>
        <begin position="451"/>
        <end position="484"/>
    </location>
</feature>
<comment type="subcellular location">
    <subcellularLocation>
        <location evidence="1">Membrane</location>
    </subcellularLocation>
</comment>
<dbReference type="GO" id="GO:0007156">
    <property type="term" value="P:homophilic cell adhesion via plasma membrane adhesion molecules"/>
    <property type="evidence" value="ECO:0007669"/>
    <property type="project" value="InterPro"/>
</dbReference>
<dbReference type="Gene3D" id="2.60.40.2030">
    <property type="match status" value="6"/>
</dbReference>
<feature type="domain" description="Cadherin" evidence="12">
    <location>
        <begin position="4923"/>
        <end position="5032"/>
    </location>
</feature>
<dbReference type="PANTHER" id="PTHR24027:SF442">
    <property type="entry name" value="PROTOCADHERIN-15 ISOFORM X1"/>
    <property type="match status" value="1"/>
</dbReference>
<evidence type="ECO:0000256" key="2">
    <source>
        <dbReference type="ARBA" id="ARBA00011073"/>
    </source>
</evidence>
<dbReference type="HOGENOM" id="CLU_223046_0_0_3"/>
<dbReference type="GO" id="GO:0045296">
    <property type="term" value="F:cadherin binding"/>
    <property type="evidence" value="ECO:0007669"/>
    <property type="project" value="TreeGrafter"/>
</dbReference>
<dbReference type="Gene3D" id="2.60.40.1220">
    <property type="match status" value="1"/>
</dbReference>
<feature type="compositionally biased region" description="Low complexity" evidence="11">
    <location>
        <begin position="3644"/>
        <end position="3659"/>
    </location>
</feature>
<feature type="domain" description="Cadherin" evidence="12">
    <location>
        <begin position="4608"/>
        <end position="4706"/>
    </location>
</feature>
<dbReference type="PRINTS" id="PR00205">
    <property type="entry name" value="CADHERIN"/>
</dbReference>
<dbReference type="SUPFAM" id="SSF117074">
    <property type="entry name" value="Hypothetical protein PA1324"/>
    <property type="match status" value="1"/>
</dbReference>
<evidence type="ECO:0000256" key="8">
    <source>
        <dbReference type="ARBA" id="ARBA00022837"/>
    </source>
</evidence>
<dbReference type="GO" id="GO:0005509">
    <property type="term" value="F:calcium ion binding"/>
    <property type="evidence" value="ECO:0007669"/>
    <property type="project" value="InterPro"/>
</dbReference>
<feature type="active site" description="Charge relay system" evidence="10">
    <location>
        <position position="4040"/>
    </location>
</feature>
<feature type="domain" description="Cadherin" evidence="12">
    <location>
        <begin position="4713"/>
        <end position="4811"/>
    </location>
</feature>
<dbReference type="SMART" id="SM00237">
    <property type="entry name" value="Calx_beta"/>
    <property type="match status" value="7"/>
</dbReference>
<dbReference type="PRINTS" id="PR00723">
    <property type="entry name" value="SUBTILISIN"/>
</dbReference>
<accession>A0A0F6RK32</accession>
<proteinExistence type="inferred from homology"/>
<dbReference type="GO" id="GO:0016477">
    <property type="term" value="P:cell migration"/>
    <property type="evidence" value="ECO:0007669"/>
    <property type="project" value="TreeGrafter"/>
</dbReference>
<feature type="domain" description="Cadherin" evidence="12">
    <location>
        <begin position="4818"/>
        <end position="4916"/>
    </location>
</feature>
<dbReference type="SMART" id="SM00112">
    <property type="entry name" value="CA"/>
    <property type="match status" value="12"/>
</dbReference>
<feature type="domain" description="Cadherin" evidence="12">
    <location>
        <begin position="5333"/>
        <end position="5431"/>
    </location>
</feature>
<dbReference type="GO" id="GO:0008013">
    <property type="term" value="F:beta-catenin binding"/>
    <property type="evidence" value="ECO:0007669"/>
    <property type="project" value="TreeGrafter"/>
</dbReference>
<dbReference type="PROSITE" id="PS00138">
    <property type="entry name" value="SUBTILASE_SER"/>
    <property type="match status" value="1"/>
</dbReference>
<dbReference type="InterPro" id="IPR001343">
    <property type="entry name" value="Hemolysn_Ca-bd"/>
</dbReference>
<reference evidence="13 14" key="1">
    <citation type="journal article" date="2015" name="Genome Announc.">
        <title>Complete Genome Sequence of Microcystis aeruginosa NIES-2549, a Bloom-Forming Cyanobacterium from Lake Kasumigaura, Japan.</title>
        <authorList>
            <person name="Yamaguchi H."/>
            <person name="Suzuki S."/>
            <person name="Tanabe Y."/>
            <person name="Osana Y."/>
            <person name="Shimura Y."/>
            <person name="Ishida K."/>
            <person name="Kawachi M."/>
        </authorList>
    </citation>
    <scope>NUCLEOTIDE SEQUENCE [LARGE SCALE GENOMIC DNA]</scope>
    <source>
        <strain evidence="13 14">NIES-2549</strain>
    </source>
</reference>
<dbReference type="EC" id="3.1.3.1" evidence="13"/>
<dbReference type="InterPro" id="IPR018511">
    <property type="entry name" value="Hemolysin-typ_Ca-bd_CS"/>
</dbReference>
<feature type="compositionally biased region" description="Low complexity" evidence="11">
    <location>
        <begin position="4341"/>
        <end position="4358"/>
    </location>
</feature>
<evidence type="ECO:0000313" key="14">
    <source>
        <dbReference type="Proteomes" id="UP000034103"/>
    </source>
</evidence>
<dbReference type="GO" id="GO:0016342">
    <property type="term" value="C:catenin complex"/>
    <property type="evidence" value="ECO:0007669"/>
    <property type="project" value="TreeGrafter"/>
</dbReference>
<dbReference type="SUPFAM" id="SSF49478">
    <property type="entry name" value="Cna protein B-type domain"/>
    <property type="match status" value="1"/>
</dbReference>
<feature type="region of interest" description="Disordered" evidence="11">
    <location>
        <begin position="128"/>
        <end position="160"/>
    </location>
</feature>
<dbReference type="Proteomes" id="UP000034103">
    <property type="component" value="Chromosome"/>
</dbReference>
<dbReference type="Pfam" id="PF13205">
    <property type="entry name" value="Big_5"/>
    <property type="match status" value="2"/>
</dbReference>
<feature type="compositionally biased region" description="Low complexity" evidence="11">
    <location>
        <begin position="451"/>
        <end position="479"/>
    </location>
</feature>
<dbReference type="GO" id="GO:0007154">
    <property type="term" value="P:cell communication"/>
    <property type="evidence" value="ECO:0007669"/>
    <property type="project" value="InterPro"/>
</dbReference>